<keyword evidence="4" id="KW-1185">Reference proteome</keyword>
<protein>
    <submittedName>
        <fullName evidence="3">RNA exonuclease ngl2-related</fullName>
    </submittedName>
</protein>
<dbReference type="SUPFAM" id="SSF56219">
    <property type="entry name" value="DNase I-like"/>
    <property type="match status" value="1"/>
</dbReference>
<feature type="domain" description="Endonuclease/exonuclease/phosphatase" evidence="2">
    <location>
        <begin position="43"/>
        <end position="274"/>
    </location>
</feature>
<accession>A0ABQ8ZFE9</accession>
<keyword evidence="3" id="KW-0378">Hydrolase</keyword>
<keyword evidence="3" id="KW-0269">Exonuclease</keyword>
<evidence type="ECO:0000313" key="4">
    <source>
        <dbReference type="Proteomes" id="UP001150062"/>
    </source>
</evidence>
<comment type="caution">
    <text evidence="3">The sequence shown here is derived from an EMBL/GenBank/DDBJ whole genome shotgun (WGS) entry which is preliminary data.</text>
</comment>
<gene>
    <name evidence="3" type="ORF">M0813_11196</name>
</gene>
<proteinExistence type="predicted"/>
<feature type="region of interest" description="Disordered" evidence="1">
    <location>
        <begin position="322"/>
        <end position="351"/>
    </location>
</feature>
<sequence length="351" mass="41091">MEFTFACNNILYEEYYLNYLSEGGEYLPIETRSTNFENNSFLNADILCFQEFPYGKRGRKMKGNVNVGEQLISKSQITTKKHDTIFMESFNNKFPDEQYGKILDPIAKKDGVCIVYNKAKFENLEEGFVPFKGNYSKEMEISRFRPGSKKSCYTILQAKNMGSSYRIGIVSTHVPWFSPRRNLHEKTTKFIFNQILNITEEVTNKANCWILAGDFNFNVAGKSNWRYTDLQKVFKTTDWKSNFDEYGFDCYQFSCAGDGERKQKLDYILWSNNDSLSPQSFDTSPLSFNDLVKHKRKKESTTPWFGEGFWSDHSVLKMKFTIKNPKKEKNENENENENNNEKEIEKEQNLN</sequence>
<organism evidence="3 4">
    <name type="scientific">Anaeramoeba flamelloides</name>
    <dbReference type="NCBI Taxonomy" id="1746091"/>
    <lineage>
        <taxon>Eukaryota</taxon>
        <taxon>Metamonada</taxon>
        <taxon>Anaeramoebidae</taxon>
        <taxon>Anaeramoeba</taxon>
    </lineage>
</organism>
<dbReference type="EMBL" id="JAOAOG010000003">
    <property type="protein sequence ID" value="KAJ6255636.1"/>
    <property type="molecule type" value="Genomic_DNA"/>
</dbReference>
<dbReference type="InterPro" id="IPR005135">
    <property type="entry name" value="Endo/exonuclease/phosphatase"/>
</dbReference>
<dbReference type="Pfam" id="PF03372">
    <property type="entry name" value="Exo_endo_phos"/>
    <property type="match status" value="1"/>
</dbReference>
<name>A0ABQ8ZFE9_9EUKA</name>
<dbReference type="Proteomes" id="UP001150062">
    <property type="component" value="Unassembled WGS sequence"/>
</dbReference>
<dbReference type="PANTHER" id="PTHR12121">
    <property type="entry name" value="CARBON CATABOLITE REPRESSOR PROTEIN 4"/>
    <property type="match status" value="1"/>
</dbReference>
<dbReference type="InterPro" id="IPR036691">
    <property type="entry name" value="Endo/exonu/phosph_ase_sf"/>
</dbReference>
<dbReference type="PANTHER" id="PTHR12121:SF34">
    <property type="entry name" value="PROTEIN ANGEL"/>
    <property type="match status" value="1"/>
</dbReference>
<dbReference type="InterPro" id="IPR050410">
    <property type="entry name" value="CCR4/nocturin_mRNA_transcr"/>
</dbReference>
<evidence type="ECO:0000256" key="1">
    <source>
        <dbReference type="SAM" id="MobiDB-lite"/>
    </source>
</evidence>
<feature type="compositionally biased region" description="Basic and acidic residues" evidence="1">
    <location>
        <begin position="339"/>
        <end position="351"/>
    </location>
</feature>
<evidence type="ECO:0000313" key="3">
    <source>
        <dbReference type="EMBL" id="KAJ6255636.1"/>
    </source>
</evidence>
<dbReference type="GO" id="GO:0004527">
    <property type="term" value="F:exonuclease activity"/>
    <property type="evidence" value="ECO:0007669"/>
    <property type="project" value="UniProtKB-KW"/>
</dbReference>
<evidence type="ECO:0000259" key="2">
    <source>
        <dbReference type="Pfam" id="PF03372"/>
    </source>
</evidence>
<dbReference type="Gene3D" id="3.60.10.10">
    <property type="entry name" value="Endonuclease/exonuclease/phosphatase"/>
    <property type="match status" value="1"/>
</dbReference>
<keyword evidence="3" id="KW-0540">Nuclease</keyword>
<reference evidence="3" key="1">
    <citation type="submission" date="2022-08" db="EMBL/GenBank/DDBJ databases">
        <title>Novel sulfate-reducing endosymbionts in the free-living metamonad Anaeramoeba.</title>
        <authorList>
            <person name="Jerlstrom-Hultqvist J."/>
            <person name="Cepicka I."/>
            <person name="Gallot-Lavallee L."/>
            <person name="Salas-Leiva D."/>
            <person name="Curtis B.A."/>
            <person name="Zahonova K."/>
            <person name="Pipaliya S."/>
            <person name="Dacks J."/>
            <person name="Roger A.J."/>
        </authorList>
    </citation>
    <scope>NUCLEOTIDE SEQUENCE</scope>
    <source>
        <strain evidence="3">Schooner1</strain>
    </source>
</reference>